<keyword evidence="1" id="KW-1133">Transmembrane helix</keyword>
<gene>
    <name evidence="2" type="ORF">LCGC14_0113000</name>
</gene>
<name>A0A0F9VD39_9ZZZZ</name>
<feature type="transmembrane region" description="Helical" evidence="1">
    <location>
        <begin position="33"/>
        <end position="54"/>
    </location>
</feature>
<protein>
    <submittedName>
        <fullName evidence="2">Uncharacterized protein</fullName>
    </submittedName>
</protein>
<evidence type="ECO:0000313" key="2">
    <source>
        <dbReference type="EMBL" id="KKO01945.1"/>
    </source>
</evidence>
<accession>A0A0F9VD39</accession>
<dbReference type="AlphaFoldDB" id="A0A0F9VD39"/>
<sequence length="144" mass="16290">MYSGVRRAGEGFIYPLRPITVDPGDRVPPIPTRAIYCEIMPLLIILAVGLWFVFGDPGKTTANWFWEKSAAPWESVDAFYYPDRTDLTIHQSRVNLDDVDACRIWVRSAAAAQGDVLLMRGDYECGVGKIENVYDLSVYRITVR</sequence>
<keyword evidence="1" id="KW-0472">Membrane</keyword>
<proteinExistence type="predicted"/>
<organism evidence="2">
    <name type="scientific">marine sediment metagenome</name>
    <dbReference type="NCBI Taxonomy" id="412755"/>
    <lineage>
        <taxon>unclassified sequences</taxon>
        <taxon>metagenomes</taxon>
        <taxon>ecological metagenomes</taxon>
    </lineage>
</organism>
<dbReference type="EMBL" id="LAZR01000033">
    <property type="protein sequence ID" value="KKO01945.1"/>
    <property type="molecule type" value="Genomic_DNA"/>
</dbReference>
<evidence type="ECO:0000256" key="1">
    <source>
        <dbReference type="SAM" id="Phobius"/>
    </source>
</evidence>
<comment type="caution">
    <text evidence="2">The sequence shown here is derived from an EMBL/GenBank/DDBJ whole genome shotgun (WGS) entry which is preliminary data.</text>
</comment>
<keyword evidence="1" id="KW-0812">Transmembrane</keyword>
<reference evidence="2" key="1">
    <citation type="journal article" date="2015" name="Nature">
        <title>Complex archaea that bridge the gap between prokaryotes and eukaryotes.</title>
        <authorList>
            <person name="Spang A."/>
            <person name="Saw J.H."/>
            <person name="Jorgensen S.L."/>
            <person name="Zaremba-Niedzwiedzka K."/>
            <person name="Martijn J."/>
            <person name="Lind A.E."/>
            <person name="van Eijk R."/>
            <person name="Schleper C."/>
            <person name="Guy L."/>
            <person name="Ettema T.J."/>
        </authorList>
    </citation>
    <scope>NUCLEOTIDE SEQUENCE</scope>
</reference>